<evidence type="ECO:0000256" key="10">
    <source>
        <dbReference type="ARBA" id="ARBA00022917"/>
    </source>
</evidence>
<dbReference type="InterPro" id="IPR015803">
    <property type="entry name" value="Cys-tRNA-ligase"/>
</dbReference>
<evidence type="ECO:0000313" key="15">
    <source>
        <dbReference type="EMBL" id="EFL44570.1"/>
    </source>
</evidence>
<dbReference type="Pfam" id="PF09190">
    <property type="entry name" value="DALR_2"/>
    <property type="match status" value="1"/>
</dbReference>
<dbReference type="SUPFAM" id="SSF47323">
    <property type="entry name" value="Anticodon-binding domain of a subclass of class I aminoacyl-tRNA synthetases"/>
    <property type="match status" value="1"/>
</dbReference>
<evidence type="ECO:0000256" key="4">
    <source>
        <dbReference type="ARBA" id="ARBA00022490"/>
    </source>
</evidence>
<comment type="similarity">
    <text evidence="2 13">Belongs to the class-I aminoacyl-tRNA synthetase family.</text>
</comment>
<dbReference type="InterPro" id="IPR015273">
    <property type="entry name" value="Cys-tRNA-synt_Ia_DALR"/>
</dbReference>
<keyword evidence="7 13" id="KW-0547">Nucleotide-binding</keyword>
<dbReference type="InterPro" id="IPR014729">
    <property type="entry name" value="Rossmann-like_a/b/a_fold"/>
</dbReference>
<dbReference type="InterPro" id="IPR032678">
    <property type="entry name" value="tRNA-synt_1_cat_dom"/>
</dbReference>
<evidence type="ECO:0000256" key="13">
    <source>
        <dbReference type="HAMAP-Rule" id="MF_00041"/>
    </source>
</evidence>
<comment type="caution">
    <text evidence="15">The sequence shown here is derived from an EMBL/GenBank/DDBJ whole genome shotgun (WGS) entry which is preliminary data.</text>
</comment>
<evidence type="ECO:0000256" key="8">
    <source>
        <dbReference type="ARBA" id="ARBA00022833"/>
    </source>
</evidence>
<sequence>MMLIYNSQTHKKEEFIPAEKGRVRMYVCGPTVYDQIHIGNARTFLSFDTIRRYLQYKGFEVVFAQNLTDVDDKIINRANENGVEASEIARTYSRAFIEQMHRFNILDPDIRPRATQEIHAMQTMIQTLIANKCAYVADNGDVYFSVRSDASYGTVSGRNLDDLRAGERVEVNDAKRDPFDFALWKAAKPGEPAWDSPWGAGRPGWHTECCAMIHHYLDAPIDIHGGGQDLMFPHHENENAQSVCAWSQPLAHYWMHTGMLRVDGEKMSKSLGNFYTLKDVLDTYSADEVRLLMLQTHYRAPLDFSFERLKGAQGTLARIKSCVKNLRWAAEHDSEDAGVGVGVGADGDADAADAALEFDSAFGRTIDKAQIEFVQQMDDDFNAAGALAAIFNLVAAANKYLDAAGAHPSVALALRAADMLCELCGVLGIALTRPVQQDLPSELLDVARELAGYEGNDIDAAQEALLSARATARSNKDWARADAIRDKISALGLVVEDTAAGTRIKRKE</sequence>
<dbReference type="InterPro" id="IPR056411">
    <property type="entry name" value="CysS_C"/>
</dbReference>
<dbReference type="InterPro" id="IPR024909">
    <property type="entry name" value="Cys-tRNA/MSH_ligase"/>
</dbReference>
<evidence type="ECO:0000256" key="1">
    <source>
        <dbReference type="ARBA" id="ARBA00004496"/>
    </source>
</evidence>
<keyword evidence="4 13" id="KW-0963">Cytoplasm</keyword>
<keyword evidence="8 13" id="KW-0862">Zinc</keyword>
<dbReference type="SMART" id="SM00840">
    <property type="entry name" value="DALR_2"/>
    <property type="match status" value="1"/>
</dbReference>
<evidence type="ECO:0000256" key="5">
    <source>
        <dbReference type="ARBA" id="ARBA00022598"/>
    </source>
</evidence>
<feature type="binding site" evidence="13">
    <location>
        <position position="234"/>
    </location>
    <ligand>
        <name>Zn(2+)</name>
        <dbReference type="ChEBI" id="CHEBI:29105"/>
    </ligand>
</feature>
<gene>
    <name evidence="13 15" type="primary">cysS</name>
    <name evidence="15" type="ORF">HMPREF9248_1175</name>
</gene>
<evidence type="ECO:0000256" key="9">
    <source>
        <dbReference type="ARBA" id="ARBA00022840"/>
    </source>
</evidence>
<feature type="binding site" evidence="13">
    <location>
        <position position="209"/>
    </location>
    <ligand>
        <name>Zn(2+)</name>
        <dbReference type="ChEBI" id="CHEBI:29105"/>
    </ligand>
</feature>
<feature type="domain" description="Cysteinyl-tRNA synthetase class Ia DALR" evidence="14">
    <location>
        <begin position="372"/>
        <end position="439"/>
    </location>
</feature>
<keyword evidence="10 13" id="KW-0648">Protein biosynthesis</keyword>
<evidence type="ECO:0000256" key="11">
    <source>
        <dbReference type="ARBA" id="ARBA00023146"/>
    </source>
</evidence>
<dbReference type="EMBL" id="AEDQ01000010">
    <property type="protein sequence ID" value="EFL44570.1"/>
    <property type="molecule type" value="Genomic_DNA"/>
</dbReference>
<dbReference type="SUPFAM" id="SSF52374">
    <property type="entry name" value="Nucleotidylyl transferase"/>
    <property type="match status" value="1"/>
</dbReference>
<dbReference type="EC" id="6.1.1.16" evidence="13"/>
<proteinExistence type="inferred from homology"/>
<feature type="binding site" evidence="13">
    <location>
        <position position="28"/>
    </location>
    <ligand>
        <name>Zn(2+)</name>
        <dbReference type="ChEBI" id="CHEBI:29105"/>
    </ligand>
</feature>
<keyword evidence="16" id="KW-1185">Reference proteome</keyword>
<dbReference type="PRINTS" id="PR00983">
    <property type="entry name" value="TRNASYNTHCYS"/>
</dbReference>
<evidence type="ECO:0000256" key="3">
    <source>
        <dbReference type="ARBA" id="ARBA00011245"/>
    </source>
</evidence>
<feature type="short sequence motif" description="'KMSKS' region" evidence="13">
    <location>
        <begin position="266"/>
        <end position="270"/>
    </location>
</feature>
<dbReference type="Gene3D" id="3.40.50.620">
    <property type="entry name" value="HUPs"/>
    <property type="match status" value="1"/>
</dbReference>
<dbReference type="GO" id="GO:0004817">
    <property type="term" value="F:cysteine-tRNA ligase activity"/>
    <property type="evidence" value="ECO:0007669"/>
    <property type="project" value="UniProtKB-EC"/>
</dbReference>
<dbReference type="Pfam" id="PF23493">
    <property type="entry name" value="CysS_C"/>
    <property type="match status" value="1"/>
</dbReference>
<keyword evidence="5 13" id="KW-0436">Ligase</keyword>
<protein>
    <recommendedName>
        <fullName evidence="13">Cysteine--tRNA ligase</fullName>
        <ecNumber evidence="13">6.1.1.16</ecNumber>
    </recommendedName>
    <alternativeName>
        <fullName evidence="13">Cysteinyl-tRNA synthetase</fullName>
        <shortName evidence="13">CysRS</shortName>
    </alternativeName>
</protein>
<comment type="subunit">
    <text evidence="3 13">Monomer.</text>
</comment>
<dbReference type="PANTHER" id="PTHR10890:SF3">
    <property type="entry name" value="CYSTEINE--TRNA LIGASE, CYTOPLASMIC"/>
    <property type="match status" value="1"/>
</dbReference>
<dbReference type="NCBIfam" id="TIGR00435">
    <property type="entry name" value="cysS"/>
    <property type="match status" value="1"/>
</dbReference>
<feature type="short sequence motif" description="'HIGH' region" evidence="13">
    <location>
        <begin position="30"/>
        <end position="40"/>
    </location>
</feature>
<dbReference type="Proteomes" id="UP000004431">
    <property type="component" value="Unassembled WGS sequence"/>
</dbReference>
<keyword evidence="9 13" id="KW-0067">ATP-binding</keyword>
<dbReference type="InterPro" id="IPR009080">
    <property type="entry name" value="tRNAsynth_Ia_anticodon-bd"/>
</dbReference>
<evidence type="ECO:0000313" key="16">
    <source>
        <dbReference type="Proteomes" id="UP000004431"/>
    </source>
</evidence>
<dbReference type="HAMAP" id="MF_00041">
    <property type="entry name" value="Cys_tRNA_synth"/>
    <property type="match status" value="1"/>
</dbReference>
<evidence type="ECO:0000256" key="6">
    <source>
        <dbReference type="ARBA" id="ARBA00022723"/>
    </source>
</evidence>
<reference evidence="15 16" key="1">
    <citation type="submission" date="2010-08" db="EMBL/GenBank/DDBJ databases">
        <authorList>
            <person name="Durkin A.S."/>
            <person name="Madupu R."/>
            <person name="Torralba M."/>
            <person name="Gillis M."/>
            <person name="Methe B."/>
            <person name="Sutton G."/>
            <person name="Nelson K.E."/>
        </authorList>
    </citation>
    <scope>NUCLEOTIDE SEQUENCE [LARGE SCALE GENOMIC DNA]</scope>
    <source>
        <strain evidence="15 16">PB189-T1-4</strain>
    </source>
</reference>
<organism evidence="15 16">
    <name type="scientific">Fannyhessea vaginae PB189-T1-4</name>
    <dbReference type="NCBI Taxonomy" id="866774"/>
    <lineage>
        <taxon>Bacteria</taxon>
        <taxon>Bacillati</taxon>
        <taxon>Actinomycetota</taxon>
        <taxon>Coriobacteriia</taxon>
        <taxon>Coriobacteriales</taxon>
        <taxon>Atopobiaceae</taxon>
        <taxon>Fannyhessea</taxon>
    </lineage>
</organism>
<feature type="binding site" evidence="13">
    <location>
        <position position="238"/>
    </location>
    <ligand>
        <name>Zn(2+)</name>
        <dbReference type="ChEBI" id="CHEBI:29105"/>
    </ligand>
</feature>
<comment type="cofactor">
    <cofactor evidence="13">
        <name>Zn(2+)</name>
        <dbReference type="ChEBI" id="CHEBI:29105"/>
    </cofactor>
    <text evidence="13">Binds 1 zinc ion per subunit.</text>
</comment>
<evidence type="ECO:0000259" key="14">
    <source>
        <dbReference type="SMART" id="SM00840"/>
    </source>
</evidence>
<dbReference type="CDD" id="cd00672">
    <property type="entry name" value="CysRS_core"/>
    <property type="match status" value="1"/>
</dbReference>
<dbReference type="Gene3D" id="1.20.120.1910">
    <property type="entry name" value="Cysteine-tRNA ligase, C-terminal anti-codon recognition domain"/>
    <property type="match status" value="1"/>
</dbReference>
<evidence type="ECO:0000256" key="7">
    <source>
        <dbReference type="ARBA" id="ARBA00022741"/>
    </source>
</evidence>
<dbReference type="PANTHER" id="PTHR10890">
    <property type="entry name" value="CYSTEINYL-TRNA SYNTHETASE"/>
    <property type="match status" value="1"/>
</dbReference>
<name>A0ABN0B170_9ACTN</name>
<feature type="binding site" evidence="13">
    <location>
        <position position="269"/>
    </location>
    <ligand>
        <name>ATP</name>
        <dbReference type="ChEBI" id="CHEBI:30616"/>
    </ligand>
</feature>
<evidence type="ECO:0000256" key="12">
    <source>
        <dbReference type="ARBA" id="ARBA00047398"/>
    </source>
</evidence>
<dbReference type="Pfam" id="PF01406">
    <property type="entry name" value="tRNA-synt_1e"/>
    <property type="match status" value="1"/>
</dbReference>
<evidence type="ECO:0000256" key="2">
    <source>
        <dbReference type="ARBA" id="ARBA00005594"/>
    </source>
</evidence>
<comment type="subcellular location">
    <subcellularLocation>
        <location evidence="1 13">Cytoplasm</location>
    </subcellularLocation>
</comment>
<comment type="catalytic activity">
    <reaction evidence="12 13">
        <text>tRNA(Cys) + L-cysteine + ATP = L-cysteinyl-tRNA(Cys) + AMP + diphosphate</text>
        <dbReference type="Rhea" id="RHEA:17773"/>
        <dbReference type="Rhea" id="RHEA-COMP:9661"/>
        <dbReference type="Rhea" id="RHEA-COMP:9679"/>
        <dbReference type="ChEBI" id="CHEBI:30616"/>
        <dbReference type="ChEBI" id="CHEBI:33019"/>
        <dbReference type="ChEBI" id="CHEBI:35235"/>
        <dbReference type="ChEBI" id="CHEBI:78442"/>
        <dbReference type="ChEBI" id="CHEBI:78517"/>
        <dbReference type="ChEBI" id="CHEBI:456215"/>
        <dbReference type="EC" id="6.1.1.16"/>
    </reaction>
</comment>
<keyword evidence="6 13" id="KW-0479">Metal-binding</keyword>
<keyword evidence="11 13" id="KW-0030">Aminoacyl-tRNA synthetase</keyword>
<accession>A0ABN0B170</accession>